<organism evidence="1 2">
    <name type="scientific">candidate division WWE3 bacterium GW2011_GWF1_42_14</name>
    <dbReference type="NCBI Taxonomy" id="1619138"/>
    <lineage>
        <taxon>Bacteria</taxon>
        <taxon>Katanobacteria</taxon>
    </lineage>
</organism>
<reference evidence="1 2" key="1">
    <citation type="journal article" date="2015" name="Nature">
        <title>rRNA introns, odd ribosomes, and small enigmatic genomes across a large radiation of phyla.</title>
        <authorList>
            <person name="Brown C.T."/>
            <person name="Hug L.A."/>
            <person name="Thomas B.C."/>
            <person name="Sharon I."/>
            <person name="Castelle C.J."/>
            <person name="Singh A."/>
            <person name="Wilkins M.J."/>
            <person name="Williams K.H."/>
            <person name="Banfield J.F."/>
        </authorList>
    </citation>
    <scope>NUCLEOTIDE SEQUENCE [LARGE SCALE GENOMIC DNA]</scope>
</reference>
<protein>
    <submittedName>
        <fullName evidence="1">Uncharacterized protein</fullName>
    </submittedName>
</protein>
<evidence type="ECO:0000313" key="1">
    <source>
        <dbReference type="EMBL" id="KKS36661.1"/>
    </source>
</evidence>
<comment type="caution">
    <text evidence="1">The sequence shown here is derived from an EMBL/GenBank/DDBJ whole genome shotgun (WGS) entry which is preliminary data.</text>
</comment>
<proteinExistence type="predicted"/>
<name>A0A0G1ARG3_UNCKA</name>
<gene>
    <name evidence="1" type="ORF">UV00_C0024G0016</name>
</gene>
<evidence type="ECO:0000313" key="2">
    <source>
        <dbReference type="Proteomes" id="UP000033847"/>
    </source>
</evidence>
<accession>A0A0G1ARG3</accession>
<dbReference type="EMBL" id="LCCU01000024">
    <property type="protein sequence ID" value="KKS36661.1"/>
    <property type="molecule type" value="Genomic_DNA"/>
</dbReference>
<dbReference type="Proteomes" id="UP000033847">
    <property type="component" value="Unassembled WGS sequence"/>
</dbReference>
<feature type="non-terminal residue" evidence="1">
    <location>
        <position position="115"/>
    </location>
</feature>
<sequence>MKGKTVLRFLPAVSLLIILAVVTSLVLTVPDQASGKTPIVPTPAKSAETDTVVVEKADYSFRVEELNRVLGIPKDDLAKLDHKEIKEKFKQNADKLGVRVYENIEKIDEKGAVVK</sequence>
<dbReference type="AlphaFoldDB" id="A0A0G1ARG3"/>